<evidence type="ECO:0000313" key="3">
    <source>
        <dbReference type="WBParaSite" id="OFLC_0000692001-mRNA-1"/>
    </source>
</evidence>
<protein>
    <submittedName>
        <fullName evidence="3">Centromere protein C</fullName>
    </submittedName>
</protein>
<evidence type="ECO:0000313" key="1">
    <source>
        <dbReference type="EMBL" id="VDO48472.1"/>
    </source>
</evidence>
<dbReference type="WBParaSite" id="OFLC_0000692001-mRNA-1">
    <property type="protein sequence ID" value="OFLC_0000692001-mRNA-1"/>
    <property type="gene ID" value="OFLC_0000692001"/>
</dbReference>
<keyword evidence="2" id="KW-1185">Reference proteome</keyword>
<dbReference type="EMBL" id="UZAJ01006888">
    <property type="protein sequence ID" value="VDO48472.1"/>
    <property type="molecule type" value="Genomic_DNA"/>
</dbReference>
<dbReference type="STRING" id="387005.A0A183HHF9"/>
<reference evidence="1 2" key="2">
    <citation type="submission" date="2018-11" db="EMBL/GenBank/DDBJ databases">
        <authorList>
            <consortium name="Pathogen Informatics"/>
        </authorList>
    </citation>
    <scope>NUCLEOTIDE SEQUENCE [LARGE SCALE GENOMIC DNA]</scope>
</reference>
<gene>
    <name evidence="1" type="ORF">OFLC_LOCUS6923</name>
</gene>
<name>A0A183HHF9_9BILA</name>
<dbReference type="Proteomes" id="UP000267606">
    <property type="component" value="Unassembled WGS sequence"/>
</dbReference>
<dbReference type="AlphaFoldDB" id="A0A183HHF9"/>
<proteinExistence type="predicted"/>
<reference evidence="3" key="1">
    <citation type="submission" date="2016-06" db="UniProtKB">
        <authorList>
            <consortium name="WormBaseParasite"/>
        </authorList>
    </citation>
    <scope>IDENTIFICATION</scope>
</reference>
<organism evidence="3">
    <name type="scientific">Onchocerca flexuosa</name>
    <dbReference type="NCBI Taxonomy" id="387005"/>
    <lineage>
        <taxon>Eukaryota</taxon>
        <taxon>Metazoa</taxon>
        <taxon>Ecdysozoa</taxon>
        <taxon>Nematoda</taxon>
        <taxon>Chromadorea</taxon>
        <taxon>Rhabditida</taxon>
        <taxon>Spirurina</taxon>
        <taxon>Spiruromorpha</taxon>
        <taxon>Filarioidea</taxon>
        <taxon>Onchocercidae</taxon>
        <taxon>Onchocerca</taxon>
    </lineage>
</organism>
<evidence type="ECO:0000313" key="2">
    <source>
        <dbReference type="Proteomes" id="UP000267606"/>
    </source>
</evidence>
<accession>A0A183HHF9</accession>
<sequence length="323" mass="37352">FIKSIILKKLRFFFSRTQHRNTSEEADELFKELKSMKIMPESLTNDYILAGAKEDEILDDVDAEKLFKPLLCSSVPDKILSSIFSHLSSEKQTIDIHFSTQLQEKSKKSVNDESIIEKNNTSIFHTEQFSDLLESQSMNEKFCSLPFKTIPKKKDPMPPKIINRQNTITEFTSCIDMNTVKKRSNQFGNQSNTDEVMVISKRVKMEVVEDEDERQVDVSEKNESLIENRTECEMNVDENDRFPEMDIETLRVKLRKAVQYENLERPILAKDRSESHLTGHWQELNCKHFRKAAQGSHSGCGLLHSPMARIVGVTDLIDFREIA</sequence>